<name>A0A940YXK0_9BURK</name>
<feature type="chain" id="PRO_5037347044" evidence="1">
    <location>
        <begin position="26"/>
        <end position="200"/>
    </location>
</feature>
<comment type="caution">
    <text evidence="2">The sequence shown here is derived from an EMBL/GenBank/DDBJ whole genome shotgun (WGS) entry which is preliminary data.</text>
</comment>
<organism evidence="2 3">
    <name type="scientific">Ideonella aquatica</name>
    <dbReference type="NCBI Taxonomy" id="2824119"/>
    <lineage>
        <taxon>Bacteria</taxon>
        <taxon>Pseudomonadati</taxon>
        <taxon>Pseudomonadota</taxon>
        <taxon>Betaproteobacteria</taxon>
        <taxon>Burkholderiales</taxon>
        <taxon>Sphaerotilaceae</taxon>
        <taxon>Ideonella</taxon>
    </lineage>
</organism>
<dbReference type="RefSeq" id="WP_210803704.1">
    <property type="nucleotide sequence ID" value="NZ_JAGQDE010000021.1"/>
</dbReference>
<evidence type="ECO:0000256" key="1">
    <source>
        <dbReference type="SAM" id="SignalP"/>
    </source>
</evidence>
<dbReference type="EMBL" id="JAGQDE010000021">
    <property type="protein sequence ID" value="MBQ0961030.1"/>
    <property type="molecule type" value="Genomic_DNA"/>
</dbReference>
<reference evidence="2" key="1">
    <citation type="submission" date="2021-04" db="EMBL/GenBank/DDBJ databases">
        <title>The genome sequence of Ideonella sp. 4Y11.</title>
        <authorList>
            <person name="Liu Y."/>
        </authorList>
    </citation>
    <scope>NUCLEOTIDE SEQUENCE</scope>
    <source>
        <strain evidence="2">4Y11</strain>
    </source>
</reference>
<feature type="signal peptide" evidence="1">
    <location>
        <begin position="1"/>
        <end position="25"/>
    </location>
</feature>
<evidence type="ECO:0000313" key="3">
    <source>
        <dbReference type="Proteomes" id="UP000678374"/>
    </source>
</evidence>
<dbReference type="Proteomes" id="UP000678374">
    <property type="component" value="Unassembled WGS sequence"/>
</dbReference>
<sequence>MDLAPRLAATAAAAVLLCQAPVASACSVQRLHLMTPSVSEPAQVGMVGHVDNGTKTDDGSYRADLLVTQALVDDIAASIAGGCSQWIHHAGGGNIVLMGIASGSYSAKNQLLWIPASTGLKQKMHTWRDSAASDTGGFVSHPHDAELKKKQMRALVVGDVLRLTGKAQASGTIIDGWVADQVQSLYNWAGTTPYIEVWIP</sequence>
<gene>
    <name evidence="2" type="ORF">KAK06_18895</name>
</gene>
<accession>A0A940YXK0</accession>
<dbReference type="AlphaFoldDB" id="A0A940YXK0"/>
<keyword evidence="3" id="KW-1185">Reference proteome</keyword>
<protein>
    <submittedName>
        <fullName evidence="2">Uncharacterized protein</fullName>
    </submittedName>
</protein>
<keyword evidence="1" id="KW-0732">Signal</keyword>
<proteinExistence type="predicted"/>
<dbReference type="PROSITE" id="PS51257">
    <property type="entry name" value="PROKAR_LIPOPROTEIN"/>
    <property type="match status" value="1"/>
</dbReference>
<evidence type="ECO:0000313" key="2">
    <source>
        <dbReference type="EMBL" id="MBQ0961030.1"/>
    </source>
</evidence>